<dbReference type="GO" id="GO:0016020">
    <property type="term" value="C:membrane"/>
    <property type="evidence" value="ECO:0007669"/>
    <property type="project" value="TreeGrafter"/>
</dbReference>
<dbReference type="SUPFAM" id="SSF48452">
    <property type="entry name" value="TPR-like"/>
    <property type="match status" value="1"/>
</dbReference>
<dbReference type="Proteomes" id="UP001220964">
    <property type="component" value="Unassembled WGS sequence"/>
</dbReference>
<dbReference type="GO" id="GO:0004222">
    <property type="term" value="F:metalloendopeptidase activity"/>
    <property type="evidence" value="ECO:0007669"/>
    <property type="project" value="InterPro"/>
</dbReference>
<dbReference type="PANTHER" id="PTHR22726:SF1">
    <property type="entry name" value="METALLOENDOPEPTIDASE OMA1, MITOCHONDRIAL"/>
    <property type="match status" value="1"/>
</dbReference>
<evidence type="ECO:0000256" key="5">
    <source>
        <dbReference type="ARBA" id="ARBA00022833"/>
    </source>
</evidence>
<keyword evidence="7" id="KW-0732">Signal</keyword>
<keyword evidence="4 9" id="KW-0378">Hydrolase</keyword>
<evidence type="ECO:0000256" key="1">
    <source>
        <dbReference type="ARBA" id="ARBA00001947"/>
    </source>
</evidence>
<dbReference type="PANTHER" id="PTHR22726">
    <property type="entry name" value="METALLOENDOPEPTIDASE OMA1"/>
    <property type="match status" value="1"/>
</dbReference>
<keyword evidence="5" id="KW-0862">Zinc</keyword>
<dbReference type="EMBL" id="JARGYC010000008">
    <property type="protein sequence ID" value="MDF0600054.1"/>
    <property type="molecule type" value="Genomic_DNA"/>
</dbReference>
<dbReference type="InterPro" id="IPR011990">
    <property type="entry name" value="TPR-like_helical_dom_sf"/>
</dbReference>
<evidence type="ECO:0000256" key="4">
    <source>
        <dbReference type="ARBA" id="ARBA00022801"/>
    </source>
</evidence>
<dbReference type="Pfam" id="PF01435">
    <property type="entry name" value="Peptidase_M48"/>
    <property type="match status" value="1"/>
</dbReference>
<feature type="signal peptide" evidence="7">
    <location>
        <begin position="1"/>
        <end position="27"/>
    </location>
</feature>
<comment type="caution">
    <text evidence="9">The sequence shown here is derived from an EMBL/GenBank/DDBJ whole genome shotgun (WGS) entry which is preliminary data.</text>
</comment>
<reference evidence="9" key="1">
    <citation type="submission" date="2023-03" db="EMBL/GenBank/DDBJ databases">
        <title>Multiphase analysis and comparison of six strains from genera Psychromarinibacter, Lutimaribacter, and Maritimibacter, including a novel species: Psychromarinibacter sediminicola sp. nov.</title>
        <authorList>
            <person name="Wang Y.-H."/>
            <person name="Ye M.-Q."/>
            <person name="Du Z.-J."/>
        </authorList>
    </citation>
    <scope>NUCLEOTIDE SEQUENCE</scope>
    <source>
        <strain evidence="9">C21-152</strain>
    </source>
</reference>
<dbReference type="GO" id="GO:0051603">
    <property type="term" value="P:proteolysis involved in protein catabolic process"/>
    <property type="evidence" value="ECO:0007669"/>
    <property type="project" value="TreeGrafter"/>
</dbReference>
<accession>A0AAE3T8G8</accession>
<comment type="cofactor">
    <cofactor evidence="1">
        <name>Zn(2+)</name>
        <dbReference type="ChEBI" id="CHEBI:29105"/>
    </cofactor>
</comment>
<keyword evidence="6 9" id="KW-0482">Metalloprotease</keyword>
<evidence type="ECO:0000256" key="2">
    <source>
        <dbReference type="ARBA" id="ARBA00022670"/>
    </source>
</evidence>
<evidence type="ECO:0000256" key="7">
    <source>
        <dbReference type="SAM" id="SignalP"/>
    </source>
</evidence>
<feature type="chain" id="PRO_5042072048" evidence="7">
    <location>
        <begin position="28"/>
        <end position="445"/>
    </location>
</feature>
<evidence type="ECO:0000256" key="6">
    <source>
        <dbReference type="ARBA" id="ARBA00023049"/>
    </source>
</evidence>
<evidence type="ECO:0000313" key="10">
    <source>
        <dbReference type="Proteomes" id="UP001220964"/>
    </source>
</evidence>
<dbReference type="InterPro" id="IPR051156">
    <property type="entry name" value="Mito/Outer_Membr_Metalloprot"/>
</dbReference>
<keyword evidence="2" id="KW-0645">Protease</keyword>
<dbReference type="InterPro" id="IPR001915">
    <property type="entry name" value="Peptidase_M48"/>
</dbReference>
<protein>
    <submittedName>
        <fullName evidence="9">M48 family metalloprotease</fullName>
        <ecNumber evidence="9">3.4.24.-</ecNumber>
    </submittedName>
</protein>
<feature type="domain" description="Peptidase M48" evidence="8">
    <location>
        <begin position="37"/>
        <end position="225"/>
    </location>
</feature>
<sequence length="445" mass="47739">MARHLGHMLRTAVFALAFCSLALPALAAGVVRDPDIERALKEIAKPLITAAGLSPAQIKVLVVDDPNLNAFVVDSRHILIHSGLILKTKRAEELQAVIAHEVAHIANGHLSRRLTNLGTANTAARFGLLLALAVGAATGHPEAAAGVAIGTGSSATRVFLKHTRAEESSADQAALRYMAMRGIDPTAMADVLEYFRGQEVLSEYRQDPYVRTHPLSRDRIRAVEGYAAAYKDRAQENPAANYWFLRAQGKLSAFTRSPGWTLNRVRNDNSELGLMRQAIAYHRSSDKAKALTAINRLLAMKPGDPYYLELKGQIQLESRDFGGAANSYGAAANAAPSEPLILAGYGRALVAIGRHGEALGVLERARARDGTDPRMLRDLAVAYAKTGNNGMASLVTAERYAVLGNLKTAAIHAERAVGLLPRGSRGWNRAQDVLSAARAAGIERG</sequence>
<proteinExistence type="predicted"/>
<evidence type="ECO:0000313" key="9">
    <source>
        <dbReference type="EMBL" id="MDF0600054.1"/>
    </source>
</evidence>
<evidence type="ECO:0000259" key="8">
    <source>
        <dbReference type="Pfam" id="PF01435"/>
    </source>
</evidence>
<dbReference type="AlphaFoldDB" id="A0AAE3T8G8"/>
<dbReference type="Gene3D" id="3.30.2010.10">
    <property type="entry name" value="Metalloproteases ('zincins'), catalytic domain"/>
    <property type="match status" value="1"/>
</dbReference>
<dbReference type="RefSeq" id="WP_275566197.1">
    <property type="nucleotide sequence ID" value="NZ_JARGYC010000008.1"/>
</dbReference>
<dbReference type="EC" id="3.4.24.-" evidence="9"/>
<gene>
    <name evidence="9" type="ORF">P1J78_04850</name>
</gene>
<keyword evidence="3" id="KW-0479">Metal-binding</keyword>
<dbReference type="Gene3D" id="1.25.40.10">
    <property type="entry name" value="Tetratricopeptide repeat domain"/>
    <property type="match status" value="1"/>
</dbReference>
<dbReference type="GO" id="GO:0046872">
    <property type="term" value="F:metal ion binding"/>
    <property type="evidence" value="ECO:0007669"/>
    <property type="project" value="UniProtKB-KW"/>
</dbReference>
<name>A0AAE3T8G8_9RHOB</name>
<dbReference type="Pfam" id="PF14559">
    <property type="entry name" value="TPR_19"/>
    <property type="match status" value="1"/>
</dbReference>
<keyword evidence="10" id="KW-1185">Reference proteome</keyword>
<organism evidence="9 10">
    <name type="scientific">Psychromarinibacter sediminicola</name>
    <dbReference type="NCBI Taxonomy" id="3033385"/>
    <lineage>
        <taxon>Bacteria</taxon>
        <taxon>Pseudomonadati</taxon>
        <taxon>Pseudomonadota</taxon>
        <taxon>Alphaproteobacteria</taxon>
        <taxon>Rhodobacterales</taxon>
        <taxon>Paracoccaceae</taxon>
        <taxon>Psychromarinibacter</taxon>
    </lineage>
</organism>
<dbReference type="CDD" id="cd07324">
    <property type="entry name" value="M48C_Oma1-like"/>
    <property type="match status" value="1"/>
</dbReference>
<evidence type="ECO:0000256" key="3">
    <source>
        <dbReference type="ARBA" id="ARBA00022723"/>
    </source>
</evidence>